<evidence type="ECO:0000313" key="2">
    <source>
        <dbReference type="EMBL" id="KAG2481825.1"/>
    </source>
</evidence>
<evidence type="ECO:0008006" key="4">
    <source>
        <dbReference type="Google" id="ProtNLM"/>
    </source>
</evidence>
<comment type="caution">
    <text evidence="2">The sequence shown here is derived from an EMBL/GenBank/DDBJ whole genome shotgun (WGS) entry which is preliminary data.</text>
</comment>
<gene>
    <name evidence="2" type="ORF">HYH03_019209</name>
</gene>
<organism evidence="2 3">
    <name type="scientific">Edaphochlamys debaryana</name>
    <dbReference type="NCBI Taxonomy" id="47281"/>
    <lineage>
        <taxon>Eukaryota</taxon>
        <taxon>Viridiplantae</taxon>
        <taxon>Chlorophyta</taxon>
        <taxon>core chlorophytes</taxon>
        <taxon>Chlorophyceae</taxon>
        <taxon>CS clade</taxon>
        <taxon>Chlamydomonadales</taxon>
        <taxon>Chlamydomonadales incertae sedis</taxon>
        <taxon>Edaphochlamys</taxon>
    </lineage>
</organism>
<sequence length="256" mass="26804">MAQIAARASSRLSAMHRPATTSRPPARAALVCRAAQHRDEERSGSGMVATSVVLGALASASVLLDAGAALASGRDRVSEFEASGLLFKDVIEVTAVEDPEIAGVTIYFSDFKRNIVDKLSKDFFAEPSQASLTCVVTGPVTIKDEKRVGRFEGAEVFSEQKGLNIFKNKTLRVRRVYDAERRTVLYIAYSTRLSTASDEGGVSTGRYKTSMCAVSLPQPAPAPPVAVAAPVATTAAAPAGGDVVATQGAAVISAMP</sequence>
<dbReference type="EMBL" id="JAEHOE010000495">
    <property type="protein sequence ID" value="KAG2481825.1"/>
    <property type="molecule type" value="Genomic_DNA"/>
</dbReference>
<dbReference type="InterPro" id="IPR010292">
    <property type="entry name" value="Uncharacterised_CreA"/>
</dbReference>
<dbReference type="Proteomes" id="UP000612055">
    <property type="component" value="Unassembled WGS sequence"/>
</dbReference>
<feature type="compositionally biased region" description="Low complexity" evidence="1">
    <location>
        <begin position="17"/>
        <end position="26"/>
    </location>
</feature>
<dbReference type="AlphaFoldDB" id="A0A836BME4"/>
<name>A0A836BME4_9CHLO</name>
<feature type="region of interest" description="Disordered" evidence="1">
    <location>
        <begin position="7"/>
        <end position="26"/>
    </location>
</feature>
<reference evidence="2" key="1">
    <citation type="journal article" date="2020" name="bioRxiv">
        <title>Comparative genomics of Chlamydomonas.</title>
        <authorList>
            <person name="Craig R.J."/>
            <person name="Hasan A.R."/>
            <person name="Ness R.W."/>
            <person name="Keightley P.D."/>
        </authorList>
    </citation>
    <scope>NUCLEOTIDE SEQUENCE</scope>
    <source>
        <strain evidence="2">CCAP 11/70</strain>
    </source>
</reference>
<evidence type="ECO:0000313" key="3">
    <source>
        <dbReference type="Proteomes" id="UP000612055"/>
    </source>
</evidence>
<dbReference type="OrthoDB" id="10260865at2759"/>
<dbReference type="PANTHER" id="PTHR37952:SF2">
    <property type="entry name" value="PROTEIN CREA"/>
    <property type="match status" value="1"/>
</dbReference>
<dbReference type="Pfam" id="PF05981">
    <property type="entry name" value="CreA"/>
    <property type="match status" value="1"/>
</dbReference>
<dbReference type="PANTHER" id="PTHR37952">
    <property type="match status" value="1"/>
</dbReference>
<accession>A0A836BME4</accession>
<proteinExistence type="predicted"/>
<keyword evidence="3" id="KW-1185">Reference proteome</keyword>
<protein>
    <recommendedName>
        <fullName evidence="4">CreA</fullName>
    </recommendedName>
</protein>
<evidence type="ECO:0000256" key="1">
    <source>
        <dbReference type="SAM" id="MobiDB-lite"/>
    </source>
</evidence>